<dbReference type="Proteomes" id="UP001139319">
    <property type="component" value="Unassembled WGS sequence"/>
</dbReference>
<comment type="caution">
    <text evidence="2">The sequence shown here is derived from an EMBL/GenBank/DDBJ whole genome shotgun (WGS) entry which is preliminary data.</text>
</comment>
<feature type="transmembrane region" description="Helical" evidence="1">
    <location>
        <begin position="122"/>
        <end position="145"/>
    </location>
</feature>
<dbReference type="AlphaFoldDB" id="A0A9X2KUV0"/>
<feature type="transmembrane region" description="Helical" evidence="1">
    <location>
        <begin position="565"/>
        <end position="585"/>
    </location>
</feature>
<feature type="transmembrane region" description="Helical" evidence="1">
    <location>
        <begin position="476"/>
        <end position="496"/>
    </location>
</feature>
<reference evidence="2" key="2">
    <citation type="submission" date="2023-01" db="EMBL/GenBank/DDBJ databases">
        <title>Gilvimarinus xylanilyticus HB14 isolated from Caulerpa lentillifera aquaculture base in Hainan, China.</title>
        <authorList>
            <person name="Zhang Y.-J."/>
        </authorList>
    </citation>
    <scope>NUCLEOTIDE SEQUENCE</scope>
    <source>
        <strain evidence="2">HB14</strain>
    </source>
</reference>
<feature type="transmembrane region" description="Helical" evidence="1">
    <location>
        <begin position="366"/>
        <end position="385"/>
    </location>
</feature>
<keyword evidence="1" id="KW-0812">Transmembrane</keyword>
<evidence type="ECO:0008006" key="4">
    <source>
        <dbReference type="Google" id="ProtNLM"/>
    </source>
</evidence>
<proteinExistence type="predicted"/>
<feature type="transmembrane region" description="Helical" evidence="1">
    <location>
        <begin position="151"/>
        <end position="169"/>
    </location>
</feature>
<evidence type="ECO:0000256" key="1">
    <source>
        <dbReference type="SAM" id="Phobius"/>
    </source>
</evidence>
<feature type="transmembrane region" description="Helical" evidence="1">
    <location>
        <begin position="266"/>
        <end position="284"/>
    </location>
</feature>
<protein>
    <recommendedName>
        <fullName evidence="4">Glycosyltransferase RgtA/B/C/D-like domain-containing protein</fullName>
    </recommendedName>
</protein>
<feature type="transmembrane region" description="Helical" evidence="1">
    <location>
        <begin position="539"/>
        <end position="556"/>
    </location>
</feature>
<feature type="transmembrane region" description="Helical" evidence="1">
    <location>
        <begin position="508"/>
        <end position="527"/>
    </location>
</feature>
<reference evidence="2" key="1">
    <citation type="submission" date="2022-05" db="EMBL/GenBank/DDBJ databases">
        <authorList>
            <person name="Sun H.-N."/>
        </authorList>
    </citation>
    <scope>NUCLEOTIDE SEQUENCE</scope>
    <source>
        <strain evidence="2">HB14</strain>
    </source>
</reference>
<keyword evidence="3" id="KW-1185">Reference proteome</keyword>
<keyword evidence="1" id="KW-0472">Membrane</keyword>
<name>A0A9X2KUV0_9GAMM</name>
<keyword evidence="1" id="KW-1133">Transmembrane helix</keyword>
<feature type="transmembrane region" description="Helical" evidence="1">
    <location>
        <begin position="240"/>
        <end position="260"/>
    </location>
</feature>
<organism evidence="2 3">
    <name type="scientific">Gilvimarinus xylanilyticus</name>
    <dbReference type="NCBI Taxonomy" id="2944139"/>
    <lineage>
        <taxon>Bacteria</taxon>
        <taxon>Pseudomonadati</taxon>
        <taxon>Pseudomonadota</taxon>
        <taxon>Gammaproteobacteria</taxon>
        <taxon>Cellvibrionales</taxon>
        <taxon>Cellvibrionaceae</taxon>
        <taxon>Gilvimarinus</taxon>
    </lineage>
</organism>
<evidence type="ECO:0000313" key="2">
    <source>
        <dbReference type="EMBL" id="MCP8900582.1"/>
    </source>
</evidence>
<feature type="transmembrane region" description="Helical" evidence="1">
    <location>
        <begin position="320"/>
        <end position="346"/>
    </location>
</feature>
<evidence type="ECO:0000313" key="3">
    <source>
        <dbReference type="Proteomes" id="UP001139319"/>
    </source>
</evidence>
<sequence>MTASNWGGLGVADVTLHRDGQTQSLASLPLSRSLTGDYSISLSLDSRGKESVALRLIPDDELHAVTLNGEPVSLQKFSRSQRRDYSKGLVLPLAGLNPEAPNTLRFELSNASNPAGFDLRPVASFSAAQMGLVVFAFLLLAAALYRPLPISKGQGLVLALGLIACLVYLSQTDSYTRTFDVYEGGGHRDYIHYVIEHKSFPPASEGWEYHQPPAYYTLAALVKVLWVEADGDDDRWGQWLALWLWAIFLWASLAALRLAFRAHPGALLLASVALCLWPSGIVHSIRIGNDVPLYTFYALGFYFCLRWWQTGASRALAWAAFWAACALLTKSNALALWAVLGCLWFLRSARHGRALFLLPRYRTQALRAMGILGGFFAVAVALNLGDNLWHYWQGESADWLLSNVSTTINPGLQVANKPFNYLVLDIATYLQYPFISSWDDQYGRQYFWNYLLRSSLSSEFFYQGQALALWGKVNGVLLLAMLVGQIYFAAIYHSTLAASQRWRRLYRAAPWLLAIVFPLLLLLAYRIKVPLSCNTDFRYVYMLLVPLLYVSARVWTRQCQWLAKALALAAPLIGLLSVFWLAVLLQQ</sequence>
<gene>
    <name evidence="2" type="ORF">M6D89_14840</name>
</gene>
<accession>A0A9X2KUV0</accession>
<dbReference type="EMBL" id="JAMFTH010000005">
    <property type="protein sequence ID" value="MCP8900582.1"/>
    <property type="molecule type" value="Genomic_DNA"/>
</dbReference>
<dbReference type="RefSeq" id="WP_253968869.1">
    <property type="nucleotide sequence ID" value="NZ_JAMFTH010000005.1"/>
</dbReference>